<accession>A0A9P0A629</accession>
<feature type="domain" description="AAA-ATPase-like" evidence="1">
    <location>
        <begin position="86"/>
        <end position="321"/>
    </location>
</feature>
<dbReference type="PANTHER" id="PTHR34825:SF1">
    <property type="entry name" value="AAA-ATPASE-LIKE DOMAIN-CONTAINING PROTEIN"/>
    <property type="match status" value="1"/>
</dbReference>
<dbReference type="PANTHER" id="PTHR34825">
    <property type="entry name" value="CONSERVED PROTEIN, WITH A WEAK D-GALACTARATE DEHYDRATASE/ALTRONATE HYDROLASE DOMAIN"/>
    <property type="match status" value="1"/>
</dbReference>
<protein>
    <recommendedName>
        <fullName evidence="1">AAA-ATPase-like domain-containing protein</fullName>
    </recommendedName>
</protein>
<evidence type="ECO:0000259" key="1">
    <source>
        <dbReference type="Pfam" id="PF09820"/>
    </source>
</evidence>
<organism evidence="2 3">
    <name type="scientific">Bemisia tabaci</name>
    <name type="common">Sweetpotato whitefly</name>
    <name type="synonym">Aleurodes tabaci</name>
    <dbReference type="NCBI Taxonomy" id="7038"/>
    <lineage>
        <taxon>Eukaryota</taxon>
        <taxon>Metazoa</taxon>
        <taxon>Ecdysozoa</taxon>
        <taxon>Arthropoda</taxon>
        <taxon>Hexapoda</taxon>
        <taxon>Insecta</taxon>
        <taxon>Pterygota</taxon>
        <taxon>Neoptera</taxon>
        <taxon>Paraneoptera</taxon>
        <taxon>Hemiptera</taxon>
        <taxon>Sternorrhyncha</taxon>
        <taxon>Aleyrodoidea</taxon>
        <taxon>Aleyrodidae</taxon>
        <taxon>Aleyrodinae</taxon>
        <taxon>Bemisia</taxon>
    </lineage>
</organism>
<dbReference type="AlphaFoldDB" id="A0A9P0A629"/>
<evidence type="ECO:0000313" key="3">
    <source>
        <dbReference type="Proteomes" id="UP001152759"/>
    </source>
</evidence>
<name>A0A9P0A629_BEMTA</name>
<gene>
    <name evidence="2" type="ORF">BEMITA_LOCUS5564</name>
</gene>
<keyword evidence="3" id="KW-1185">Reference proteome</keyword>
<dbReference type="EMBL" id="OU963864">
    <property type="protein sequence ID" value="CAH0386442.1"/>
    <property type="molecule type" value="Genomic_DNA"/>
</dbReference>
<dbReference type="InterPro" id="IPR018631">
    <property type="entry name" value="AAA-ATPase-like_dom"/>
</dbReference>
<evidence type="ECO:0000313" key="2">
    <source>
        <dbReference type="EMBL" id="CAH0386442.1"/>
    </source>
</evidence>
<reference evidence="2" key="1">
    <citation type="submission" date="2021-12" db="EMBL/GenBank/DDBJ databases">
        <authorList>
            <person name="King R."/>
        </authorList>
    </citation>
    <scope>NUCLEOTIDE SEQUENCE</scope>
</reference>
<dbReference type="Pfam" id="PF09820">
    <property type="entry name" value="AAA-ATPase_like"/>
    <property type="match status" value="1"/>
</dbReference>
<proteinExistence type="predicted"/>
<dbReference type="Proteomes" id="UP001152759">
    <property type="component" value="Chromosome 3"/>
</dbReference>
<sequence>MEILSKNSRGHCPQPSWFVIQSMTFLLIATVLTLHEAQGFLNLAESTEEREIFDSAGTPALKPLCGPSYESKNKRDRNPFIEAVESSHFVDKTPMIKFFHRHSRPLLVTAPRDFGKTTNLYMLKTFYEIKVDESGIELDGHQSPNRNVFNGLVGRKRVCEETVFDGRQWCDDQMASYPVLHYSFENLAVSGLMDFLESFRQATARVCKEHASYLLKSDRLTPTNITLLRSYCDAPASGVTRQGLCASGRDMSAILAVHFGRPSLVLLDELDAPVLRLLTSSAPDKDVEEILAILKEFSRELFVDNPAVGRAFLTGNTKLATTVAPPNAVHWQFTEDEEIAPYFGFSDQEVEFLVKKAHLDIKDVREYYKGYHGQDSSTWLYNPYSIRNYLRKEWTGVYWSPAMPLTDFAPLFKTDNFVRGVFSCGAAVKEVKVHEPRSFTAEEQIGLLREMIHKNKPVTTTSQMVVLVEFLYELGYFTNKTVPRSKTDKYFSVKTPNKEVSEIFYRFCEGPKLGY</sequence>